<evidence type="ECO:0000256" key="1">
    <source>
        <dbReference type="SAM" id="MobiDB-lite"/>
    </source>
</evidence>
<proteinExistence type="predicted"/>
<feature type="transmembrane region" description="Helical" evidence="2">
    <location>
        <begin position="6"/>
        <end position="31"/>
    </location>
</feature>
<evidence type="ECO:0000256" key="2">
    <source>
        <dbReference type="SAM" id="Phobius"/>
    </source>
</evidence>
<keyword evidence="4" id="KW-1185">Reference proteome</keyword>
<dbReference type="AlphaFoldDB" id="A0A367EH38"/>
<gene>
    <name evidence="3" type="ORF">DQ392_17915</name>
</gene>
<organism evidence="3 4">
    <name type="scientific">Streptomyces reniochalinae</name>
    <dbReference type="NCBI Taxonomy" id="2250578"/>
    <lineage>
        <taxon>Bacteria</taxon>
        <taxon>Bacillati</taxon>
        <taxon>Actinomycetota</taxon>
        <taxon>Actinomycetes</taxon>
        <taxon>Kitasatosporales</taxon>
        <taxon>Streptomycetaceae</taxon>
        <taxon>Streptomyces</taxon>
    </lineage>
</organism>
<dbReference type="EMBL" id="QOIM01000037">
    <property type="protein sequence ID" value="RCG16955.1"/>
    <property type="molecule type" value="Genomic_DNA"/>
</dbReference>
<accession>A0A367EH38</accession>
<dbReference type="Proteomes" id="UP000253507">
    <property type="component" value="Unassembled WGS sequence"/>
</dbReference>
<keyword evidence="2" id="KW-1133">Transmembrane helix</keyword>
<name>A0A367EH38_9ACTN</name>
<sequence length="63" mass="6179">MRTRDFGRFVGVGVGVGVGEVLACLAGLRVLALSDGSGVRVGLSEGRGDPVAREAPGAGLGAL</sequence>
<keyword evidence="2" id="KW-0812">Transmembrane</keyword>
<evidence type="ECO:0000313" key="3">
    <source>
        <dbReference type="EMBL" id="RCG16955.1"/>
    </source>
</evidence>
<comment type="caution">
    <text evidence="3">The sequence shown here is derived from an EMBL/GenBank/DDBJ whole genome shotgun (WGS) entry which is preliminary data.</text>
</comment>
<feature type="region of interest" description="Disordered" evidence="1">
    <location>
        <begin position="42"/>
        <end position="63"/>
    </location>
</feature>
<reference evidence="3 4" key="1">
    <citation type="submission" date="2018-06" db="EMBL/GenBank/DDBJ databases">
        <title>Streptomyces reniochalinae sp. nov. and Streptomyces diacarnus sp. nov. from marine sponges.</title>
        <authorList>
            <person name="Li L."/>
        </authorList>
    </citation>
    <scope>NUCLEOTIDE SEQUENCE [LARGE SCALE GENOMIC DNA]</scope>
    <source>
        <strain evidence="3 4">LHW50302</strain>
    </source>
</reference>
<keyword evidence="2" id="KW-0472">Membrane</keyword>
<protein>
    <submittedName>
        <fullName evidence="3">Uncharacterized protein</fullName>
    </submittedName>
</protein>
<evidence type="ECO:0000313" key="4">
    <source>
        <dbReference type="Proteomes" id="UP000253507"/>
    </source>
</evidence>